<proteinExistence type="predicted"/>
<dbReference type="PANTHER" id="PTHR39324">
    <property type="entry name" value="CALCIUM DODECIN"/>
    <property type="match status" value="1"/>
</dbReference>
<organism evidence="1 2">
    <name type="scientific">Bythopirellula goksoeyrii</name>
    <dbReference type="NCBI Taxonomy" id="1400387"/>
    <lineage>
        <taxon>Bacteria</taxon>
        <taxon>Pseudomonadati</taxon>
        <taxon>Planctomycetota</taxon>
        <taxon>Planctomycetia</taxon>
        <taxon>Pirellulales</taxon>
        <taxon>Lacipirellulaceae</taxon>
        <taxon>Bythopirellula</taxon>
    </lineage>
</organism>
<evidence type="ECO:0000313" key="1">
    <source>
        <dbReference type="EMBL" id="QEG33314.1"/>
    </source>
</evidence>
<dbReference type="PANTHER" id="PTHR39324:SF1">
    <property type="entry name" value="CALCIUM DODECIN"/>
    <property type="match status" value="1"/>
</dbReference>
<dbReference type="Gene3D" id="3.30.1660.10">
    <property type="entry name" value="Flavin-binding protein dodecin"/>
    <property type="match status" value="1"/>
</dbReference>
<dbReference type="KEGG" id="bgok:Pr1d_05750"/>
<reference evidence="1 2" key="1">
    <citation type="submission" date="2019-08" db="EMBL/GenBank/DDBJ databases">
        <title>Deep-cultivation of Planctomycetes and their phenomic and genomic characterization uncovers novel biology.</title>
        <authorList>
            <person name="Wiegand S."/>
            <person name="Jogler M."/>
            <person name="Boedeker C."/>
            <person name="Pinto D."/>
            <person name="Vollmers J."/>
            <person name="Rivas-Marin E."/>
            <person name="Kohn T."/>
            <person name="Peeters S.H."/>
            <person name="Heuer A."/>
            <person name="Rast P."/>
            <person name="Oberbeckmann S."/>
            <person name="Bunk B."/>
            <person name="Jeske O."/>
            <person name="Meyerdierks A."/>
            <person name="Storesund J.E."/>
            <person name="Kallscheuer N."/>
            <person name="Luecker S."/>
            <person name="Lage O.M."/>
            <person name="Pohl T."/>
            <person name="Merkel B.J."/>
            <person name="Hornburger P."/>
            <person name="Mueller R.-W."/>
            <person name="Bruemmer F."/>
            <person name="Labrenz M."/>
            <person name="Spormann A.M."/>
            <person name="Op den Camp H."/>
            <person name="Overmann J."/>
            <person name="Amann R."/>
            <person name="Jetten M.S.M."/>
            <person name="Mascher T."/>
            <person name="Medema M.H."/>
            <person name="Devos D.P."/>
            <person name="Kaster A.-K."/>
            <person name="Ovreas L."/>
            <person name="Rohde M."/>
            <person name="Galperin M.Y."/>
            <person name="Jogler C."/>
        </authorList>
    </citation>
    <scope>NUCLEOTIDE SEQUENCE [LARGE SCALE GENOMIC DNA]</scope>
    <source>
        <strain evidence="1 2">Pr1d</strain>
    </source>
</reference>
<dbReference type="RefSeq" id="WP_148072101.1">
    <property type="nucleotide sequence ID" value="NZ_CP042913.1"/>
</dbReference>
<evidence type="ECO:0008006" key="3">
    <source>
        <dbReference type="Google" id="ProtNLM"/>
    </source>
</evidence>
<dbReference type="InterPro" id="IPR036694">
    <property type="entry name" value="Dodecin-like_sf"/>
</dbReference>
<accession>A0A5B9Q2V5</accession>
<dbReference type="OrthoDB" id="1525133at2"/>
<dbReference type="InterPro" id="IPR009923">
    <property type="entry name" value="Dodecin"/>
</dbReference>
<dbReference type="AlphaFoldDB" id="A0A5B9Q2V5"/>
<dbReference type="InterPro" id="IPR025543">
    <property type="entry name" value="Dodecin-like"/>
</dbReference>
<dbReference type="SUPFAM" id="SSF89807">
    <property type="entry name" value="Dodecin-like"/>
    <property type="match status" value="1"/>
</dbReference>
<dbReference type="EMBL" id="CP042913">
    <property type="protein sequence ID" value="QEG33314.1"/>
    <property type="molecule type" value="Genomic_DNA"/>
</dbReference>
<keyword evidence="2" id="KW-1185">Reference proteome</keyword>
<dbReference type="Pfam" id="PF07311">
    <property type="entry name" value="Dodecin"/>
    <property type="match status" value="1"/>
</dbReference>
<name>A0A5B9Q2V5_9BACT</name>
<protein>
    <recommendedName>
        <fullName evidence="3">Dodecin</fullName>
    </recommendedName>
</protein>
<dbReference type="Proteomes" id="UP000323917">
    <property type="component" value="Chromosome"/>
</dbReference>
<sequence>MSIAKVVTVVSQSEKSFDDAVQEGLTSASKTVRGISGIKVVDWTAKVSNDKITSYKVTMDIAFGVEE</sequence>
<evidence type="ECO:0000313" key="2">
    <source>
        <dbReference type="Proteomes" id="UP000323917"/>
    </source>
</evidence>
<gene>
    <name evidence="1" type="ORF">Pr1d_05750</name>
</gene>